<gene>
    <name evidence="4" type="ORF">V4F39_10535</name>
</gene>
<evidence type="ECO:0000256" key="1">
    <source>
        <dbReference type="ARBA" id="ARBA00022723"/>
    </source>
</evidence>
<dbReference type="GO" id="GO:0046872">
    <property type="term" value="F:metal ion binding"/>
    <property type="evidence" value="ECO:0007669"/>
    <property type="project" value="UniProtKB-KW"/>
</dbReference>
<evidence type="ECO:0000259" key="3">
    <source>
        <dbReference type="Pfam" id="PF06155"/>
    </source>
</evidence>
<protein>
    <submittedName>
        <fullName evidence="4">DUF971 domain-containing protein</fullName>
    </submittedName>
</protein>
<accession>A0AAW9QA98</accession>
<dbReference type="Gene3D" id="3.30.2020.30">
    <property type="match status" value="1"/>
</dbReference>
<reference evidence="4 5" key="1">
    <citation type="submission" date="2024-02" db="EMBL/GenBank/DDBJ databases">
        <title>Genome sequence of Aquincola sp. MAHUQ-54.</title>
        <authorList>
            <person name="Huq M.A."/>
        </authorList>
    </citation>
    <scope>NUCLEOTIDE SEQUENCE [LARGE SCALE GENOMIC DNA]</scope>
    <source>
        <strain evidence="4 5">MAHUQ-54</strain>
    </source>
</reference>
<evidence type="ECO:0000313" key="5">
    <source>
        <dbReference type="Proteomes" id="UP001336250"/>
    </source>
</evidence>
<dbReference type="InterPro" id="IPR038492">
    <property type="entry name" value="GBBH-like_N_sf"/>
</dbReference>
<evidence type="ECO:0000256" key="2">
    <source>
        <dbReference type="ARBA" id="ARBA00023004"/>
    </source>
</evidence>
<feature type="domain" description="Gamma-butyrobetaine hydroxylase-like N-terminal" evidence="3">
    <location>
        <begin position="13"/>
        <end position="92"/>
    </location>
</feature>
<dbReference type="PANTHER" id="PTHR35303">
    <property type="entry name" value="OS02G0197800 PROTEIN"/>
    <property type="match status" value="1"/>
</dbReference>
<evidence type="ECO:0000313" key="4">
    <source>
        <dbReference type="EMBL" id="MEF7614346.1"/>
    </source>
</evidence>
<proteinExistence type="predicted"/>
<dbReference type="RefSeq" id="WP_332289318.1">
    <property type="nucleotide sequence ID" value="NZ_JAZIBG010000024.1"/>
</dbReference>
<dbReference type="Proteomes" id="UP001336250">
    <property type="component" value="Unassembled WGS sequence"/>
</dbReference>
<organism evidence="4 5">
    <name type="scientific">Aquincola agrisoli</name>
    <dbReference type="NCBI Taxonomy" id="3119538"/>
    <lineage>
        <taxon>Bacteria</taxon>
        <taxon>Pseudomonadati</taxon>
        <taxon>Pseudomonadota</taxon>
        <taxon>Betaproteobacteria</taxon>
        <taxon>Burkholderiales</taxon>
        <taxon>Sphaerotilaceae</taxon>
        <taxon>Aquincola</taxon>
    </lineage>
</organism>
<name>A0AAW9QA98_9BURK</name>
<sequence length="105" mass="11372">MSTASTWPVNLVLHEASGDLELAWSDGTSGRLPSTVLRQACRCAGCQNARIKGTFAPPDSRLAGLELVSDVGLQLRFDDGHDRGIFPWAYLHGLHAIHSQRASMT</sequence>
<keyword evidence="5" id="KW-1185">Reference proteome</keyword>
<dbReference type="Pfam" id="PF06155">
    <property type="entry name" value="GBBH-like_N"/>
    <property type="match status" value="1"/>
</dbReference>
<dbReference type="AlphaFoldDB" id="A0AAW9QA98"/>
<dbReference type="EMBL" id="JAZIBG010000024">
    <property type="protein sequence ID" value="MEF7614346.1"/>
    <property type="molecule type" value="Genomic_DNA"/>
</dbReference>
<keyword evidence="1" id="KW-0479">Metal-binding</keyword>
<comment type="caution">
    <text evidence="4">The sequence shown here is derived from an EMBL/GenBank/DDBJ whole genome shotgun (WGS) entry which is preliminary data.</text>
</comment>
<keyword evidence="2" id="KW-0408">Iron</keyword>
<dbReference type="InterPro" id="IPR010376">
    <property type="entry name" value="GBBH-like_N"/>
</dbReference>